<protein>
    <recommendedName>
        <fullName evidence="3">Endonuclease/exonuclease/phosphatase domain-containing protein</fullName>
    </recommendedName>
</protein>
<evidence type="ECO:0008006" key="3">
    <source>
        <dbReference type="Google" id="ProtNLM"/>
    </source>
</evidence>
<evidence type="ECO:0000313" key="2">
    <source>
        <dbReference type="Proteomes" id="UP001209878"/>
    </source>
</evidence>
<name>A0AAD9KGI9_RIDPI</name>
<gene>
    <name evidence="1" type="ORF">NP493_1142g00003</name>
</gene>
<dbReference type="Gene3D" id="3.60.10.10">
    <property type="entry name" value="Endonuclease/exonuclease/phosphatase"/>
    <property type="match status" value="1"/>
</dbReference>
<dbReference type="InterPro" id="IPR027124">
    <property type="entry name" value="Swc5/CFDP1/2"/>
</dbReference>
<accession>A0AAD9KGI9</accession>
<proteinExistence type="predicted"/>
<reference evidence="1" key="1">
    <citation type="journal article" date="2023" name="Mol. Biol. Evol.">
        <title>Third-Generation Sequencing Reveals the Adaptive Role of the Epigenome in Three Deep-Sea Polychaetes.</title>
        <authorList>
            <person name="Perez M."/>
            <person name="Aroh O."/>
            <person name="Sun Y."/>
            <person name="Lan Y."/>
            <person name="Juniper S.K."/>
            <person name="Young C.R."/>
            <person name="Angers B."/>
            <person name="Qian P.Y."/>
        </authorList>
    </citation>
    <scope>NUCLEOTIDE SEQUENCE</scope>
    <source>
        <strain evidence="1">R07B-5</strain>
    </source>
</reference>
<dbReference type="AlphaFoldDB" id="A0AAD9KGI9"/>
<dbReference type="PANTHER" id="PTHR23227:SF67">
    <property type="entry name" value="CRANIOFACIAL DEVELOPMENT PROTEIN 2-LIKE"/>
    <property type="match status" value="1"/>
</dbReference>
<comment type="caution">
    <text evidence="1">The sequence shown here is derived from an EMBL/GenBank/DDBJ whole genome shotgun (WGS) entry which is preliminary data.</text>
</comment>
<evidence type="ECO:0000313" key="1">
    <source>
        <dbReference type="EMBL" id="KAK2170789.1"/>
    </source>
</evidence>
<dbReference type="EMBL" id="JAODUO010001140">
    <property type="protein sequence ID" value="KAK2170789.1"/>
    <property type="molecule type" value="Genomic_DNA"/>
</dbReference>
<dbReference type="SUPFAM" id="SSF56219">
    <property type="entry name" value="DNase I-like"/>
    <property type="match status" value="1"/>
</dbReference>
<sequence>MPQNKSVAGCRVVQIWGVVVVQQQHRALPWTVPSPAEKRGGWEAAGPRIIYASFKTKKENIKVNIIQCYAPTNDKDEETKEDFYNKLQTLCDKLKEKDMTILMGDLNAKIGSDNSGYEEVMGRQGLGKMN</sequence>
<dbReference type="Proteomes" id="UP001209878">
    <property type="component" value="Unassembled WGS sequence"/>
</dbReference>
<organism evidence="1 2">
    <name type="scientific">Ridgeia piscesae</name>
    <name type="common">Tubeworm</name>
    <dbReference type="NCBI Taxonomy" id="27915"/>
    <lineage>
        <taxon>Eukaryota</taxon>
        <taxon>Metazoa</taxon>
        <taxon>Spiralia</taxon>
        <taxon>Lophotrochozoa</taxon>
        <taxon>Annelida</taxon>
        <taxon>Polychaeta</taxon>
        <taxon>Sedentaria</taxon>
        <taxon>Canalipalpata</taxon>
        <taxon>Sabellida</taxon>
        <taxon>Siboglinidae</taxon>
        <taxon>Ridgeia</taxon>
    </lineage>
</organism>
<dbReference type="InterPro" id="IPR036691">
    <property type="entry name" value="Endo/exonu/phosph_ase_sf"/>
</dbReference>
<keyword evidence="2" id="KW-1185">Reference proteome</keyword>
<dbReference type="PANTHER" id="PTHR23227">
    <property type="entry name" value="BUCENTAUR RELATED"/>
    <property type="match status" value="1"/>
</dbReference>